<accession>A0A1M4TPC9</accession>
<dbReference type="PROSITE" id="PS01298">
    <property type="entry name" value="DAPB"/>
    <property type="match status" value="1"/>
</dbReference>
<evidence type="ECO:0000256" key="12">
    <source>
        <dbReference type="ARBA" id="ARBA00049396"/>
    </source>
</evidence>
<keyword evidence="17" id="KW-1185">Reference proteome</keyword>
<dbReference type="InterPro" id="IPR023940">
    <property type="entry name" value="DHDPR_bac"/>
</dbReference>
<evidence type="ECO:0000259" key="15">
    <source>
        <dbReference type="Pfam" id="PF05173"/>
    </source>
</evidence>
<comment type="similarity">
    <text evidence="1">Belongs to the DapB family.</text>
</comment>
<comment type="catalytic activity">
    <reaction evidence="11">
        <text>(S)-2,3,4,5-tetrahydrodipicolinate + NADP(+) + H2O = (2S,4S)-4-hydroxy-2,3,4,5-tetrahydrodipicolinate + NADPH + H(+)</text>
        <dbReference type="Rhea" id="RHEA:35331"/>
        <dbReference type="ChEBI" id="CHEBI:15377"/>
        <dbReference type="ChEBI" id="CHEBI:15378"/>
        <dbReference type="ChEBI" id="CHEBI:16845"/>
        <dbReference type="ChEBI" id="CHEBI:57783"/>
        <dbReference type="ChEBI" id="CHEBI:58349"/>
        <dbReference type="ChEBI" id="CHEBI:67139"/>
        <dbReference type="EC" id="1.17.1.8"/>
    </reaction>
</comment>
<evidence type="ECO:0000256" key="6">
    <source>
        <dbReference type="ARBA" id="ARBA00023002"/>
    </source>
</evidence>
<reference evidence="17" key="1">
    <citation type="submission" date="2016-11" db="EMBL/GenBank/DDBJ databases">
        <authorList>
            <person name="Varghese N."/>
            <person name="Submissions S."/>
        </authorList>
    </citation>
    <scope>NUCLEOTIDE SEQUENCE [LARGE SCALE GENOMIC DNA]</scope>
    <source>
        <strain evidence="17">DSM 19514</strain>
    </source>
</reference>
<evidence type="ECO:0000256" key="11">
    <source>
        <dbReference type="ARBA" id="ARBA00049080"/>
    </source>
</evidence>
<evidence type="ECO:0000256" key="2">
    <source>
        <dbReference type="ARBA" id="ARBA00022490"/>
    </source>
</evidence>
<dbReference type="Gene3D" id="3.40.50.720">
    <property type="entry name" value="NAD(P)-binding Rossmann-like Domain"/>
    <property type="match status" value="1"/>
</dbReference>
<comment type="catalytic activity">
    <reaction evidence="12">
        <text>(S)-2,3,4,5-tetrahydrodipicolinate + NAD(+) + H2O = (2S,4S)-4-hydroxy-2,3,4,5-tetrahydrodipicolinate + NADH + H(+)</text>
        <dbReference type="Rhea" id="RHEA:35323"/>
        <dbReference type="ChEBI" id="CHEBI:15377"/>
        <dbReference type="ChEBI" id="CHEBI:15378"/>
        <dbReference type="ChEBI" id="CHEBI:16845"/>
        <dbReference type="ChEBI" id="CHEBI:57540"/>
        <dbReference type="ChEBI" id="CHEBI:57945"/>
        <dbReference type="ChEBI" id="CHEBI:67139"/>
        <dbReference type="EC" id="1.17.1.8"/>
    </reaction>
</comment>
<dbReference type="InterPro" id="IPR022663">
    <property type="entry name" value="DapB_C"/>
</dbReference>
<dbReference type="FunFam" id="3.30.360.10:FF:000009">
    <property type="entry name" value="4-hydroxy-tetrahydrodipicolinate reductase"/>
    <property type="match status" value="1"/>
</dbReference>
<evidence type="ECO:0000313" key="17">
    <source>
        <dbReference type="Proteomes" id="UP000184295"/>
    </source>
</evidence>
<keyword evidence="5" id="KW-0220">Diaminopimelate biosynthesis</keyword>
<gene>
    <name evidence="16" type="ORF">SAMN02745225_00683</name>
</gene>
<dbReference type="EC" id="1.17.1.8" evidence="10 13"/>
<dbReference type="PIRSF" id="PIRSF000161">
    <property type="entry name" value="DHPR"/>
    <property type="match status" value="1"/>
</dbReference>
<dbReference type="PANTHER" id="PTHR20836:SF0">
    <property type="entry name" value="4-HYDROXY-TETRAHYDRODIPICOLINATE REDUCTASE 1, CHLOROPLASTIC-RELATED"/>
    <property type="match status" value="1"/>
</dbReference>
<feature type="domain" description="Dihydrodipicolinate reductase C-terminal" evidence="15">
    <location>
        <begin position="116"/>
        <end position="240"/>
    </location>
</feature>
<evidence type="ECO:0000256" key="9">
    <source>
        <dbReference type="ARBA" id="ARBA00037922"/>
    </source>
</evidence>
<organism evidence="16 17">
    <name type="scientific">Ferrithrix thermotolerans DSM 19514</name>
    <dbReference type="NCBI Taxonomy" id="1121881"/>
    <lineage>
        <taxon>Bacteria</taxon>
        <taxon>Bacillati</taxon>
        <taxon>Actinomycetota</taxon>
        <taxon>Acidimicrobiia</taxon>
        <taxon>Acidimicrobiales</taxon>
        <taxon>Acidimicrobiaceae</taxon>
        <taxon>Ferrithrix</taxon>
    </lineage>
</organism>
<dbReference type="CDD" id="cd02274">
    <property type="entry name" value="DHDPR_N"/>
    <property type="match status" value="1"/>
</dbReference>
<comment type="pathway">
    <text evidence="9">Amino-acid biosynthesis; L-lysine biosynthesis via DAP pathway; (S)-tetrahydrodipicolinate from L-aspartate: step 4/4.</text>
</comment>
<evidence type="ECO:0000256" key="10">
    <source>
        <dbReference type="ARBA" id="ARBA00038983"/>
    </source>
</evidence>
<dbReference type="SUPFAM" id="SSF55347">
    <property type="entry name" value="Glyceraldehyde-3-phosphate dehydrogenase-like, C-terminal domain"/>
    <property type="match status" value="1"/>
</dbReference>
<dbReference type="InterPro" id="IPR036291">
    <property type="entry name" value="NAD(P)-bd_dom_sf"/>
</dbReference>
<name>A0A1M4TPC9_9ACTN</name>
<dbReference type="GO" id="GO:0009089">
    <property type="term" value="P:lysine biosynthetic process via diaminopimelate"/>
    <property type="evidence" value="ECO:0007669"/>
    <property type="project" value="UniProtKB-UniRule"/>
</dbReference>
<dbReference type="InterPro" id="IPR022664">
    <property type="entry name" value="DapB_N_CS"/>
</dbReference>
<keyword evidence="7" id="KW-0520">NAD</keyword>
<dbReference type="AlphaFoldDB" id="A0A1M4TPC9"/>
<dbReference type="Proteomes" id="UP000184295">
    <property type="component" value="Unassembled WGS sequence"/>
</dbReference>
<feature type="domain" description="Dihydrodipicolinate reductase N-terminal" evidence="14">
    <location>
        <begin position="1"/>
        <end position="113"/>
    </location>
</feature>
<dbReference type="EMBL" id="FQUL01000006">
    <property type="protein sequence ID" value="SHE46321.1"/>
    <property type="molecule type" value="Genomic_DNA"/>
</dbReference>
<sequence length="270" mass="29360">MGSTVCRTVVEQPDMELVAAVDPKMAGIDFFQVTGVRARGIEVVGDISVLPILGVDVIVDFTNAQAARENLRFFAENKIRCVVGTTGFVAKDIDSFTHLFRENKVGAIIASNFSIGAVLMMKLSEISAAFFDSAEIVEMHHERKVDAPSGTAISTAKAMATTRKRLGRPFIDDPTKKETIKGARGAESESNVHIHSLRTVGAVAHQEVIFGGVGQSLTIRHDSYDRSSFMPGVVMALREVFSLQSLALGIDWILERELDVLFGGDRDGEF</sequence>
<dbReference type="Pfam" id="PF01113">
    <property type="entry name" value="DapB_N"/>
    <property type="match status" value="1"/>
</dbReference>
<dbReference type="NCBIfam" id="TIGR00036">
    <property type="entry name" value="dapB"/>
    <property type="match status" value="1"/>
</dbReference>
<evidence type="ECO:0000313" key="16">
    <source>
        <dbReference type="EMBL" id="SHE46321.1"/>
    </source>
</evidence>
<evidence type="ECO:0000259" key="14">
    <source>
        <dbReference type="Pfam" id="PF01113"/>
    </source>
</evidence>
<dbReference type="GO" id="GO:0005829">
    <property type="term" value="C:cytosol"/>
    <property type="evidence" value="ECO:0007669"/>
    <property type="project" value="TreeGrafter"/>
</dbReference>
<dbReference type="Gene3D" id="3.30.360.10">
    <property type="entry name" value="Dihydrodipicolinate Reductase, domain 2"/>
    <property type="match status" value="1"/>
</dbReference>
<protein>
    <recommendedName>
        <fullName evidence="10 13">4-hydroxy-tetrahydrodipicolinate reductase</fullName>
        <ecNumber evidence="10 13">1.17.1.8</ecNumber>
    </recommendedName>
</protein>
<evidence type="ECO:0000256" key="3">
    <source>
        <dbReference type="ARBA" id="ARBA00022605"/>
    </source>
</evidence>
<evidence type="ECO:0000256" key="8">
    <source>
        <dbReference type="ARBA" id="ARBA00023154"/>
    </source>
</evidence>
<dbReference type="PANTHER" id="PTHR20836">
    <property type="entry name" value="DIHYDRODIPICOLINATE REDUCTASE"/>
    <property type="match status" value="1"/>
</dbReference>
<dbReference type="GO" id="GO:0008839">
    <property type="term" value="F:4-hydroxy-tetrahydrodipicolinate reductase"/>
    <property type="evidence" value="ECO:0007669"/>
    <property type="project" value="UniProtKB-UniRule"/>
</dbReference>
<keyword evidence="4" id="KW-0521">NADP</keyword>
<dbReference type="GO" id="GO:0019877">
    <property type="term" value="P:diaminopimelate biosynthetic process"/>
    <property type="evidence" value="ECO:0007669"/>
    <property type="project" value="UniProtKB-KW"/>
</dbReference>
<evidence type="ECO:0000256" key="13">
    <source>
        <dbReference type="NCBIfam" id="TIGR00036"/>
    </source>
</evidence>
<keyword evidence="2" id="KW-0963">Cytoplasm</keyword>
<dbReference type="STRING" id="1121881.SAMN02745225_00683"/>
<evidence type="ECO:0000256" key="7">
    <source>
        <dbReference type="ARBA" id="ARBA00023027"/>
    </source>
</evidence>
<evidence type="ECO:0000256" key="1">
    <source>
        <dbReference type="ARBA" id="ARBA00006642"/>
    </source>
</evidence>
<dbReference type="Pfam" id="PF05173">
    <property type="entry name" value="DapB_C"/>
    <property type="match status" value="1"/>
</dbReference>
<keyword evidence="3" id="KW-0028">Amino-acid biosynthesis</keyword>
<proteinExistence type="inferred from homology"/>
<evidence type="ECO:0000256" key="4">
    <source>
        <dbReference type="ARBA" id="ARBA00022857"/>
    </source>
</evidence>
<keyword evidence="8" id="KW-0457">Lysine biosynthesis</keyword>
<dbReference type="SUPFAM" id="SSF51735">
    <property type="entry name" value="NAD(P)-binding Rossmann-fold domains"/>
    <property type="match status" value="1"/>
</dbReference>
<evidence type="ECO:0000256" key="5">
    <source>
        <dbReference type="ARBA" id="ARBA00022915"/>
    </source>
</evidence>
<dbReference type="InterPro" id="IPR000846">
    <property type="entry name" value="DapB_N"/>
</dbReference>
<keyword evidence="6" id="KW-0560">Oxidoreductase</keyword>